<accession>A0ABT5HMM9</accession>
<gene>
    <name evidence="5" type="ORF">PQU98_14875</name>
</gene>
<keyword evidence="2" id="KW-0472">Membrane</keyword>
<feature type="domain" description="DUF4349" evidence="4">
    <location>
        <begin position="64"/>
        <end position="283"/>
    </location>
</feature>
<keyword evidence="2" id="KW-1133">Transmembrane helix</keyword>
<keyword evidence="3" id="KW-0732">Signal</keyword>
<feature type="chain" id="PRO_5045368492" evidence="3">
    <location>
        <begin position="27"/>
        <end position="295"/>
    </location>
</feature>
<keyword evidence="2" id="KW-0812">Transmembrane</keyword>
<evidence type="ECO:0000256" key="2">
    <source>
        <dbReference type="SAM" id="Phobius"/>
    </source>
</evidence>
<evidence type="ECO:0000256" key="3">
    <source>
        <dbReference type="SAM" id="SignalP"/>
    </source>
</evidence>
<protein>
    <submittedName>
        <fullName evidence="5">DUF4349 domain-containing protein</fullName>
    </submittedName>
</protein>
<keyword evidence="1" id="KW-0175">Coiled coil</keyword>
<evidence type="ECO:0000256" key="1">
    <source>
        <dbReference type="SAM" id="Coils"/>
    </source>
</evidence>
<evidence type="ECO:0000313" key="6">
    <source>
        <dbReference type="Proteomes" id="UP001218579"/>
    </source>
</evidence>
<keyword evidence="6" id="KW-1185">Reference proteome</keyword>
<feature type="signal peptide" evidence="3">
    <location>
        <begin position="1"/>
        <end position="26"/>
    </location>
</feature>
<proteinExistence type="predicted"/>
<feature type="transmembrane region" description="Helical" evidence="2">
    <location>
        <begin position="254"/>
        <end position="282"/>
    </location>
</feature>
<dbReference type="RefSeq" id="WP_272745746.1">
    <property type="nucleotide sequence ID" value="NZ_JAQQKV010000003.1"/>
</dbReference>
<reference evidence="5 6" key="1">
    <citation type="submission" date="2023-01" db="EMBL/GenBank/DDBJ databases">
        <title>Novel species of the genus Asticcacaulis isolated from rivers.</title>
        <authorList>
            <person name="Lu H."/>
        </authorList>
    </citation>
    <scope>NUCLEOTIDE SEQUENCE [LARGE SCALE GENOMIC DNA]</scope>
    <source>
        <strain evidence="5 6">LKC15W</strain>
    </source>
</reference>
<dbReference type="Proteomes" id="UP001218579">
    <property type="component" value="Unassembled WGS sequence"/>
</dbReference>
<name>A0ABT5HMM9_9CAUL</name>
<dbReference type="EMBL" id="JAQQKV010000003">
    <property type="protein sequence ID" value="MDC7677427.1"/>
    <property type="molecule type" value="Genomic_DNA"/>
</dbReference>
<sequence length="295" mass="32175">MTVRSFKLKSLIIGVSLFVIPAYLTACSKPAEVPVEEMAAEAAPEITTNNQTSEARTDTPSLPQLAYDYSFSLSAPDKALDSLLSAHRNACTAAGAATCQVISMDSTSDRAQHFQSHRLILRATPQWIESFRNDLNKQLAATDGRIETQTIATEDLTAQMVDHEARINNQIALRDNLQTTLRTHRGKMADIIELQNQLSEVQSQIDSARSQLALMKKRVAMSKVTLTYSGAAAAQSQGTLSPLLSAFGSVGPNFIAVMTFMVMIFSYVLPFAVVLAPIVWFVTRRKKKPAKAPAA</sequence>
<evidence type="ECO:0000259" key="4">
    <source>
        <dbReference type="Pfam" id="PF14257"/>
    </source>
</evidence>
<dbReference type="Pfam" id="PF14257">
    <property type="entry name" value="DUF4349"/>
    <property type="match status" value="1"/>
</dbReference>
<comment type="caution">
    <text evidence="5">The sequence shown here is derived from an EMBL/GenBank/DDBJ whole genome shotgun (WGS) entry which is preliminary data.</text>
</comment>
<dbReference type="InterPro" id="IPR025645">
    <property type="entry name" value="DUF4349"/>
</dbReference>
<evidence type="ECO:0000313" key="5">
    <source>
        <dbReference type="EMBL" id="MDC7677427.1"/>
    </source>
</evidence>
<organism evidence="5 6">
    <name type="scientific">Asticcacaulis machinosus</name>
    <dbReference type="NCBI Taxonomy" id="2984211"/>
    <lineage>
        <taxon>Bacteria</taxon>
        <taxon>Pseudomonadati</taxon>
        <taxon>Pseudomonadota</taxon>
        <taxon>Alphaproteobacteria</taxon>
        <taxon>Caulobacterales</taxon>
        <taxon>Caulobacteraceae</taxon>
        <taxon>Asticcacaulis</taxon>
    </lineage>
</organism>
<feature type="coiled-coil region" evidence="1">
    <location>
        <begin position="191"/>
        <end position="218"/>
    </location>
</feature>